<evidence type="ECO:0000313" key="2">
    <source>
        <dbReference type="Proteomes" id="UP000011718"/>
    </source>
</evidence>
<proteinExistence type="predicted"/>
<evidence type="ECO:0000313" key="1">
    <source>
        <dbReference type="EMBL" id="AGF97225.1"/>
    </source>
</evidence>
<accession>M1Q4H8</accession>
<organism evidence="1 2">
    <name type="scientific">Methanosarcina mazei Tuc01</name>
    <dbReference type="NCBI Taxonomy" id="1236903"/>
    <lineage>
        <taxon>Archaea</taxon>
        <taxon>Methanobacteriati</taxon>
        <taxon>Methanobacteriota</taxon>
        <taxon>Stenosarchaea group</taxon>
        <taxon>Methanomicrobia</taxon>
        <taxon>Methanosarcinales</taxon>
        <taxon>Methanosarcinaceae</taxon>
        <taxon>Methanosarcina</taxon>
    </lineage>
</organism>
<reference evidence="1 2" key="1">
    <citation type="journal article" date="2013" name="Genome Announc.">
        <title>Complete Genome of a Methanosarcina mazei Strain Isolated from Sediment Samples from an Amazonian Flooded Area.</title>
        <authorList>
            <person name="Assis das Gracas D."/>
            <person name="Thiago Juca Ramos R."/>
            <person name="Vieira Araujo A.C."/>
            <person name="Zahlouth R."/>
            <person name="Ribeiro Carneiro A."/>
            <person name="Souza Lopes T."/>
            <person name="Azevedo Barauna R."/>
            <person name="Azevedo V."/>
            <person name="Cruz Schneider M.P."/>
            <person name="Pellizari V.H."/>
            <person name="Silva A."/>
        </authorList>
    </citation>
    <scope>NUCLEOTIDE SEQUENCE [LARGE SCALE GENOMIC DNA]</scope>
    <source>
        <strain evidence="1 2">Tuc01</strain>
    </source>
</reference>
<dbReference type="BioCyc" id="MMAZ1236903:G139K-1798-MONOMER"/>
<dbReference type="EMBL" id="CP004144">
    <property type="protein sequence ID" value="AGF97225.1"/>
    <property type="molecule type" value="Genomic_DNA"/>
</dbReference>
<dbReference type="HOGENOM" id="CLU_3194524_0_0_2"/>
<dbReference type="KEGG" id="mmaz:MmTuc01_1886"/>
<dbReference type="AlphaFoldDB" id="M1Q4H8"/>
<gene>
    <name evidence="1" type="ORF">MmTuc01_1886</name>
</gene>
<name>M1Q4H8_METMZ</name>
<sequence>MQLILARKQPGTYAVESLQTAVSCTMRKEALQVIVLVFICVAISV</sequence>
<protein>
    <submittedName>
        <fullName evidence="1">Uncharacterized protein</fullName>
    </submittedName>
</protein>
<dbReference type="Proteomes" id="UP000011718">
    <property type="component" value="Chromosome"/>
</dbReference>